<dbReference type="AlphaFoldDB" id="A0AAV5KXB6"/>
<sequence>MTSPCGNLNGSKFSMCKERFRKEENYPRIFGEDLLRKNTAIPANPDNQEPQHIDNVTCKFIPIPHQQGNDSFKQD</sequence>
<organism evidence="1 2">
    <name type="scientific">Rubroshorea leprosula</name>
    <dbReference type="NCBI Taxonomy" id="152421"/>
    <lineage>
        <taxon>Eukaryota</taxon>
        <taxon>Viridiplantae</taxon>
        <taxon>Streptophyta</taxon>
        <taxon>Embryophyta</taxon>
        <taxon>Tracheophyta</taxon>
        <taxon>Spermatophyta</taxon>
        <taxon>Magnoliopsida</taxon>
        <taxon>eudicotyledons</taxon>
        <taxon>Gunneridae</taxon>
        <taxon>Pentapetalae</taxon>
        <taxon>rosids</taxon>
        <taxon>malvids</taxon>
        <taxon>Malvales</taxon>
        <taxon>Dipterocarpaceae</taxon>
        <taxon>Rubroshorea</taxon>
    </lineage>
</organism>
<accession>A0AAV5KXB6</accession>
<name>A0AAV5KXB6_9ROSI</name>
<proteinExistence type="predicted"/>
<comment type="caution">
    <text evidence="1">The sequence shown here is derived from an EMBL/GenBank/DDBJ whole genome shotgun (WGS) entry which is preliminary data.</text>
</comment>
<keyword evidence="2" id="KW-1185">Reference proteome</keyword>
<dbReference type="EMBL" id="BPVZ01000082">
    <property type="protein sequence ID" value="GKV29178.1"/>
    <property type="molecule type" value="Genomic_DNA"/>
</dbReference>
<protein>
    <submittedName>
        <fullName evidence="1">Uncharacterized protein</fullName>
    </submittedName>
</protein>
<reference evidence="1 2" key="1">
    <citation type="journal article" date="2021" name="Commun. Biol.">
        <title>The genome of Shorea leprosula (Dipterocarpaceae) highlights the ecological relevance of drought in aseasonal tropical rainforests.</title>
        <authorList>
            <person name="Ng K.K.S."/>
            <person name="Kobayashi M.J."/>
            <person name="Fawcett J.A."/>
            <person name="Hatakeyama M."/>
            <person name="Paape T."/>
            <person name="Ng C.H."/>
            <person name="Ang C.C."/>
            <person name="Tnah L.H."/>
            <person name="Lee C.T."/>
            <person name="Nishiyama T."/>
            <person name="Sese J."/>
            <person name="O'Brien M.J."/>
            <person name="Copetti D."/>
            <person name="Mohd Noor M.I."/>
            <person name="Ong R.C."/>
            <person name="Putra M."/>
            <person name="Sireger I.Z."/>
            <person name="Indrioko S."/>
            <person name="Kosugi Y."/>
            <person name="Izuno A."/>
            <person name="Isagi Y."/>
            <person name="Lee S.L."/>
            <person name="Shimizu K.K."/>
        </authorList>
    </citation>
    <scope>NUCLEOTIDE SEQUENCE [LARGE SCALE GENOMIC DNA]</scope>
    <source>
        <strain evidence="1">214</strain>
    </source>
</reference>
<gene>
    <name evidence="1" type="ORF">SLEP1_g38126</name>
</gene>
<evidence type="ECO:0000313" key="1">
    <source>
        <dbReference type="EMBL" id="GKV29178.1"/>
    </source>
</evidence>
<evidence type="ECO:0000313" key="2">
    <source>
        <dbReference type="Proteomes" id="UP001054252"/>
    </source>
</evidence>
<dbReference type="Proteomes" id="UP001054252">
    <property type="component" value="Unassembled WGS sequence"/>
</dbReference>